<dbReference type="InterPro" id="IPR001845">
    <property type="entry name" value="HTH_ArsR_DNA-bd_dom"/>
</dbReference>
<dbReference type="CDD" id="cd00090">
    <property type="entry name" value="HTH_ARSR"/>
    <property type="match status" value="1"/>
</dbReference>
<evidence type="ECO:0000313" key="2">
    <source>
        <dbReference type="EMBL" id="NEE03651.1"/>
    </source>
</evidence>
<evidence type="ECO:0000313" key="3">
    <source>
        <dbReference type="Proteomes" id="UP000475214"/>
    </source>
</evidence>
<organism evidence="2 3">
    <name type="scientific">Phytoactinopolyspora halotolerans</name>
    <dbReference type="NCBI Taxonomy" id="1981512"/>
    <lineage>
        <taxon>Bacteria</taxon>
        <taxon>Bacillati</taxon>
        <taxon>Actinomycetota</taxon>
        <taxon>Actinomycetes</taxon>
        <taxon>Jiangellales</taxon>
        <taxon>Jiangellaceae</taxon>
        <taxon>Phytoactinopolyspora</taxon>
    </lineage>
</organism>
<name>A0A6L9SH56_9ACTN</name>
<dbReference type="InterPro" id="IPR011991">
    <property type="entry name" value="ArsR-like_HTH"/>
</dbReference>
<accession>A0A6L9SH56</accession>
<protein>
    <submittedName>
        <fullName evidence="2">Helix-turn-helix transcriptional regulator</fullName>
    </submittedName>
</protein>
<dbReference type="RefSeq" id="WP_163743500.1">
    <property type="nucleotide sequence ID" value="NZ_JAAGOA010000024.1"/>
</dbReference>
<reference evidence="2 3" key="1">
    <citation type="submission" date="2020-02" db="EMBL/GenBank/DDBJ databases">
        <authorList>
            <person name="Li X.-J."/>
            <person name="Han X.-M."/>
        </authorList>
    </citation>
    <scope>NUCLEOTIDE SEQUENCE [LARGE SCALE GENOMIC DNA]</scope>
    <source>
        <strain evidence="2 3">CCTCC AB 2017055</strain>
    </source>
</reference>
<gene>
    <name evidence="2" type="ORF">G1H10_26130</name>
</gene>
<dbReference type="Gene3D" id="1.10.10.10">
    <property type="entry name" value="Winged helix-like DNA-binding domain superfamily/Winged helix DNA-binding domain"/>
    <property type="match status" value="1"/>
</dbReference>
<dbReference type="Pfam" id="PF12840">
    <property type="entry name" value="HTH_20"/>
    <property type="match status" value="1"/>
</dbReference>
<sequence length="195" mass="21889">MGEERTRISDPQRLRALAHPLRHELLDVLRTEGEATATRCAELVGESAASCSFHLRMLAKYGFIERAEQRGRDKPWRLVHRSLQTGADLDDPASVQAATQVAAAVIDREMQRLRDSLARAPEEPREWLDASTIATSTFWATSEEMAEVSEALSEIADRFRDRWDDPSLRPEGARIVRVFGATVSEPASEVPHDQQ</sequence>
<dbReference type="SMART" id="SM00418">
    <property type="entry name" value="HTH_ARSR"/>
    <property type="match status" value="1"/>
</dbReference>
<dbReference type="AlphaFoldDB" id="A0A6L9SH56"/>
<feature type="domain" description="HTH arsR-type" evidence="1">
    <location>
        <begin position="12"/>
        <end position="91"/>
    </location>
</feature>
<dbReference type="Proteomes" id="UP000475214">
    <property type="component" value="Unassembled WGS sequence"/>
</dbReference>
<evidence type="ECO:0000259" key="1">
    <source>
        <dbReference type="SMART" id="SM00418"/>
    </source>
</evidence>
<keyword evidence="3" id="KW-1185">Reference proteome</keyword>
<dbReference type="InterPro" id="IPR036388">
    <property type="entry name" value="WH-like_DNA-bd_sf"/>
</dbReference>
<dbReference type="EMBL" id="JAAGOA010000024">
    <property type="protein sequence ID" value="NEE03651.1"/>
    <property type="molecule type" value="Genomic_DNA"/>
</dbReference>
<comment type="caution">
    <text evidence="2">The sequence shown here is derived from an EMBL/GenBank/DDBJ whole genome shotgun (WGS) entry which is preliminary data.</text>
</comment>
<proteinExistence type="predicted"/>
<dbReference type="GO" id="GO:0003700">
    <property type="term" value="F:DNA-binding transcription factor activity"/>
    <property type="evidence" value="ECO:0007669"/>
    <property type="project" value="InterPro"/>
</dbReference>
<dbReference type="InterPro" id="IPR036390">
    <property type="entry name" value="WH_DNA-bd_sf"/>
</dbReference>
<dbReference type="SUPFAM" id="SSF46785">
    <property type="entry name" value="Winged helix' DNA-binding domain"/>
    <property type="match status" value="1"/>
</dbReference>